<evidence type="ECO:0000256" key="4">
    <source>
        <dbReference type="PROSITE-ProRule" id="PRU00335"/>
    </source>
</evidence>
<evidence type="ECO:0000256" key="5">
    <source>
        <dbReference type="SAM" id="MobiDB-lite"/>
    </source>
</evidence>
<feature type="region of interest" description="Disordered" evidence="5">
    <location>
        <begin position="1"/>
        <end position="24"/>
    </location>
</feature>
<dbReference type="InterPro" id="IPR001647">
    <property type="entry name" value="HTH_TetR"/>
</dbReference>
<evidence type="ECO:0000313" key="7">
    <source>
        <dbReference type="EMBL" id="WXA96366.1"/>
    </source>
</evidence>
<accession>A0ABZ2KJ40</accession>
<organism evidence="7 8">
    <name type="scientific">Pendulispora brunnea</name>
    <dbReference type="NCBI Taxonomy" id="2905690"/>
    <lineage>
        <taxon>Bacteria</taxon>
        <taxon>Pseudomonadati</taxon>
        <taxon>Myxococcota</taxon>
        <taxon>Myxococcia</taxon>
        <taxon>Myxococcales</taxon>
        <taxon>Sorangiineae</taxon>
        <taxon>Pendulisporaceae</taxon>
        <taxon>Pendulispora</taxon>
    </lineage>
</organism>
<keyword evidence="2 4" id="KW-0238">DNA-binding</keyword>
<feature type="domain" description="HTH tetR-type" evidence="6">
    <location>
        <begin position="40"/>
        <end position="100"/>
    </location>
</feature>
<dbReference type="PANTHER" id="PTHR30055">
    <property type="entry name" value="HTH-TYPE TRANSCRIPTIONAL REGULATOR RUTR"/>
    <property type="match status" value="1"/>
</dbReference>
<dbReference type="Gene3D" id="1.10.357.10">
    <property type="entry name" value="Tetracycline Repressor, domain 2"/>
    <property type="match status" value="1"/>
</dbReference>
<gene>
    <name evidence="7" type="ORF">LZC95_05885</name>
</gene>
<dbReference type="Proteomes" id="UP001379533">
    <property type="component" value="Chromosome"/>
</dbReference>
<dbReference type="PANTHER" id="PTHR30055:SF234">
    <property type="entry name" value="HTH-TYPE TRANSCRIPTIONAL REGULATOR BETI"/>
    <property type="match status" value="1"/>
</dbReference>
<feature type="compositionally biased region" description="Basic and acidic residues" evidence="5">
    <location>
        <begin position="1"/>
        <end position="20"/>
    </location>
</feature>
<dbReference type="RefSeq" id="WP_394846981.1">
    <property type="nucleotide sequence ID" value="NZ_CP089982.1"/>
</dbReference>
<evidence type="ECO:0000256" key="2">
    <source>
        <dbReference type="ARBA" id="ARBA00023125"/>
    </source>
</evidence>
<proteinExistence type="predicted"/>
<dbReference type="Pfam" id="PF17918">
    <property type="entry name" value="TetR_C_15"/>
    <property type="match status" value="1"/>
</dbReference>
<evidence type="ECO:0000256" key="3">
    <source>
        <dbReference type="ARBA" id="ARBA00023163"/>
    </source>
</evidence>
<evidence type="ECO:0000313" key="8">
    <source>
        <dbReference type="Proteomes" id="UP001379533"/>
    </source>
</evidence>
<dbReference type="InterPro" id="IPR041669">
    <property type="entry name" value="TetR_C_15"/>
</dbReference>
<dbReference type="PRINTS" id="PR00455">
    <property type="entry name" value="HTHTETR"/>
</dbReference>
<keyword evidence="8" id="KW-1185">Reference proteome</keyword>
<dbReference type="SUPFAM" id="SSF46689">
    <property type="entry name" value="Homeodomain-like"/>
    <property type="match status" value="1"/>
</dbReference>
<evidence type="ECO:0000256" key="1">
    <source>
        <dbReference type="ARBA" id="ARBA00023015"/>
    </source>
</evidence>
<name>A0ABZ2KJ40_9BACT</name>
<keyword evidence="1" id="KW-0805">Transcription regulation</keyword>
<protein>
    <submittedName>
        <fullName evidence="7">TetR/AcrR family transcriptional regulator</fullName>
    </submittedName>
</protein>
<sequence>MSTSRAPKEMPPRKNSDRRRQPTSPSVIRWVNLPLQERSRLKLDRIVAAFEKLVAERGLDGATVADIAREAGCSVGAFYTRFKDKGDLFRYVVLHHLEEGLLTLRGLATGEGWKEADTETIISSIIALVVELHRRHEGFLRAFYEQAHKDPVVIAHLSKAGVELEEVLFAIMSERKDEISHPNPRVAVGFAVRMVMGTMQFRSLMAPHTPKETHFAWSTWAEEMTASLLAYLGVRAPESQQPLSE</sequence>
<feature type="DNA-binding region" description="H-T-H motif" evidence="4">
    <location>
        <begin position="63"/>
        <end position="82"/>
    </location>
</feature>
<dbReference type="EMBL" id="CP089982">
    <property type="protein sequence ID" value="WXA96366.1"/>
    <property type="molecule type" value="Genomic_DNA"/>
</dbReference>
<dbReference type="Pfam" id="PF00440">
    <property type="entry name" value="TetR_N"/>
    <property type="match status" value="1"/>
</dbReference>
<dbReference type="InterPro" id="IPR050109">
    <property type="entry name" value="HTH-type_TetR-like_transc_reg"/>
</dbReference>
<dbReference type="PROSITE" id="PS50977">
    <property type="entry name" value="HTH_TETR_2"/>
    <property type="match status" value="1"/>
</dbReference>
<dbReference type="InterPro" id="IPR009057">
    <property type="entry name" value="Homeodomain-like_sf"/>
</dbReference>
<reference evidence="7 8" key="1">
    <citation type="submission" date="2021-12" db="EMBL/GenBank/DDBJ databases">
        <title>Discovery of the Pendulisporaceae a myxobacterial family with distinct sporulation behavior and unique specialized metabolism.</title>
        <authorList>
            <person name="Garcia R."/>
            <person name="Popoff A."/>
            <person name="Bader C.D."/>
            <person name="Loehr J."/>
            <person name="Walesch S."/>
            <person name="Walt C."/>
            <person name="Boldt J."/>
            <person name="Bunk B."/>
            <person name="Haeckl F.J.F.P.J."/>
            <person name="Gunesch A.P."/>
            <person name="Birkelbach J."/>
            <person name="Nuebel U."/>
            <person name="Pietschmann T."/>
            <person name="Bach T."/>
            <person name="Mueller R."/>
        </authorList>
    </citation>
    <scope>NUCLEOTIDE SEQUENCE [LARGE SCALE GENOMIC DNA]</scope>
    <source>
        <strain evidence="7 8">MSr12523</strain>
    </source>
</reference>
<keyword evidence="3" id="KW-0804">Transcription</keyword>
<evidence type="ECO:0000259" key="6">
    <source>
        <dbReference type="PROSITE" id="PS50977"/>
    </source>
</evidence>